<proteinExistence type="predicted"/>
<dbReference type="OrthoDB" id="2802939at2759"/>
<dbReference type="STRING" id="743788.S8FBY1"/>
<dbReference type="Gene3D" id="3.30.710.10">
    <property type="entry name" value="Potassium Channel Kv1.1, Chain A"/>
    <property type="match status" value="3"/>
</dbReference>
<dbReference type="SUPFAM" id="SSF54695">
    <property type="entry name" value="POZ domain"/>
    <property type="match status" value="1"/>
</dbReference>
<dbReference type="InterPro" id="IPR011333">
    <property type="entry name" value="SKP1/BTB/POZ_sf"/>
</dbReference>
<sequence>MTAPATSTIDDITSDGGDISRLSIGEPDTSSVRASGVAAAPFDNPYGDADLILRSSQGLDFYVHKSILRIASEFFATMLSLPQPSTLHVRGPDTNTSGGSAGDSSATLPVVPVTEDDRCLEDVLRLCYPPAIPKREFSNVATVSPLLAAAQKYQMAQVVDNLTTQLKSFSSSHPLEVYAEAFHRHLDDIAKTAAADFVGSTGINLNRVHTSISHPLDSYSTRLDDVPASWYCKLLEYRAKSRGSMRTKDQVFCLPPRFSSAASCGYGKEHGRDSSMQPSHRFCDPSHADAIIRSSDGIDFFVLRSFLRYSSAVFEEILATSSSPTGHPTDSSSSNRLLDLPEDGQILALLFQLCYPMADPELPDVPSDNKLHHLYHLIEAGQKYKVARAVDFAKRTFISEAASTCPLRLYFIASQQQWEDGMEEAAIRCVYELVDQYAPEMENGSTAAYRRLLVYRRKCRGIILARYDTFYIPPKTPPAPYWSKRKWLNEPSDARFWLAVHKRARENVAAGREPCLDGDSLFPQYLRPTAPNAEATVDATAVRTGITSSRQTVVEIAKALVERRSHSSLDKYVVLNTMSRQSKAHILNIASPLLNGTFTLPQASTSIADDAKDGDNCSPTLPVVRVSEDTQTLDGLLRLCYSVEDPERTPVQQLTPLSEVPNKHESRGPDAILKAALKYSCVSSPLDGYAKAWRHGRALKEFVKLAADTFCVPLSLAQPSRRVFPIDTYTSHMDGTTADAYYRLLDYRNGLHAGNQKVFTMRLRSRLWYDDPNYNTHLATHTQTHPFEKVTRSDAIIRSADDVDFYVLRSVIYFASPVLEKMLRDSELNPASTDPQPELDLNADEPSLPVLALPEDGRTLALLLQLCYPMSDPAVDIKGLHGVRELYEAATKYDVPRAAAFAKQACRTALDTCPLRVYFIAAQFGWEDLMGEAAWRTVYDLSDHYDLEMSSAPASVYRRLLVYHQKCRSIITARRISDFEDSEDEEMAGSGPGRRREKSLYWCTHEPWLSNSGEMKYWRSVHEKVREGELLSPMEADAVFPESLVEFVSRNSATSAAGRRPAGWAPCRNSVMEIARALAETPGSTSRQLEVAMVEEVWMYITFIIQVVIDSAPNYTSKAGVVWST</sequence>
<name>S8FBY1_FOMSC</name>
<dbReference type="PROSITE" id="PS50097">
    <property type="entry name" value="BTB"/>
    <property type="match status" value="1"/>
</dbReference>
<feature type="compositionally biased region" description="Low complexity" evidence="1">
    <location>
        <begin position="1"/>
        <end position="20"/>
    </location>
</feature>
<keyword evidence="4" id="KW-1185">Reference proteome</keyword>
<evidence type="ECO:0000313" key="4">
    <source>
        <dbReference type="Proteomes" id="UP000015241"/>
    </source>
</evidence>
<dbReference type="InterPro" id="IPR000210">
    <property type="entry name" value="BTB/POZ_dom"/>
</dbReference>
<feature type="region of interest" description="Disordered" evidence="1">
    <location>
        <begin position="1"/>
        <end position="27"/>
    </location>
</feature>
<dbReference type="EMBL" id="KE504195">
    <property type="protein sequence ID" value="EPS96059.1"/>
    <property type="molecule type" value="Genomic_DNA"/>
</dbReference>
<feature type="region of interest" description="Disordered" evidence="1">
    <location>
        <begin position="87"/>
        <end position="108"/>
    </location>
</feature>
<dbReference type="HOGENOM" id="CLU_288053_0_0_1"/>
<accession>S8FBY1</accession>
<gene>
    <name evidence="3" type="ORF">FOMPIDRAFT_92858</name>
</gene>
<reference evidence="3 4" key="1">
    <citation type="journal article" date="2012" name="Science">
        <title>The Paleozoic origin of enzymatic lignin decomposition reconstructed from 31 fungal genomes.</title>
        <authorList>
            <person name="Floudas D."/>
            <person name="Binder M."/>
            <person name="Riley R."/>
            <person name="Barry K."/>
            <person name="Blanchette R.A."/>
            <person name="Henrissat B."/>
            <person name="Martinez A.T."/>
            <person name="Otillar R."/>
            <person name="Spatafora J.W."/>
            <person name="Yadav J.S."/>
            <person name="Aerts A."/>
            <person name="Benoit I."/>
            <person name="Boyd A."/>
            <person name="Carlson A."/>
            <person name="Copeland A."/>
            <person name="Coutinho P.M."/>
            <person name="de Vries R.P."/>
            <person name="Ferreira P."/>
            <person name="Findley K."/>
            <person name="Foster B."/>
            <person name="Gaskell J."/>
            <person name="Glotzer D."/>
            <person name="Gorecki P."/>
            <person name="Heitman J."/>
            <person name="Hesse C."/>
            <person name="Hori C."/>
            <person name="Igarashi K."/>
            <person name="Jurgens J.A."/>
            <person name="Kallen N."/>
            <person name="Kersten P."/>
            <person name="Kohler A."/>
            <person name="Kuees U."/>
            <person name="Kumar T.K.A."/>
            <person name="Kuo A."/>
            <person name="LaButti K."/>
            <person name="Larrondo L.F."/>
            <person name="Lindquist E."/>
            <person name="Ling A."/>
            <person name="Lombard V."/>
            <person name="Lucas S."/>
            <person name="Lundell T."/>
            <person name="Martin R."/>
            <person name="McLaughlin D.J."/>
            <person name="Morgenstern I."/>
            <person name="Morin E."/>
            <person name="Murat C."/>
            <person name="Nagy L.G."/>
            <person name="Nolan M."/>
            <person name="Ohm R.A."/>
            <person name="Patyshakuliyeva A."/>
            <person name="Rokas A."/>
            <person name="Ruiz-Duenas F.J."/>
            <person name="Sabat G."/>
            <person name="Salamov A."/>
            <person name="Samejima M."/>
            <person name="Schmutz J."/>
            <person name="Slot J.C."/>
            <person name="St John F."/>
            <person name="Stenlid J."/>
            <person name="Sun H."/>
            <person name="Sun S."/>
            <person name="Syed K."/>
            <person name="Tsang A."/>
            <person name="Wiebenga A."/>
            <person name="Young D."/>
            <person name="Pisabarro A."/>
            <person name="Eastwood D.C."/>
            <person name="Martin F."/>
            <person name="Cullen D."/>
            <person name="Grigoriev I.V."/>
            <person name="Hibbett D.S."/>
        </authorList>
    </citation>
    <scope>NUCLEOTIDE SEQUENCE</scope>
    <source>
        <strain evidence="4">FP-58527</strain>
    </source>
</reference>
<dbReference type="InParanoid" id="S8FBY1"/>
<dbReference type="Pfam" id="PF00651">
    <property type="entry name" value="BTB"/>
    <property type="match status" value="1"/>
</dbReference>
<dbReference type="SMART" id="SM00225">
    <property type="entry name" value="BTB"/>
    <property type="match status" value="3"/>
</dbReference>
<dbReference type="Proteomes" id="UP000015241">
    <property type="component" value="Unassembled WGS sequence"/>
</dbReference>
<dbReference type="AlphaFoldDB" id="S8FBY1"/>
<evidence type="ECO:0000256" key="1">
    <source>
        <dbReference type="SAM" id="MobiDB-lite"/>
    </source>
</evidence>
<feature type="domain" description="BTB" evidence="2">
    <location>
        <begin position="49"/>
        <end position="136"/>
    </location>
</feature>
<protein>
    <recommendedName>
        <fullName evidence="2">BTB domain-containing protein</fullName>
    </recommendedName>
</protein>
<feature type="compositionally biased region" description="Low complexity" evidence="1">
    <location>
        <begin position="93"/>
        <end position="107"/>
    </location>
</feature>
<evidence type="ECO:0000313" key="3">
    <source>
        <dbReference type="EMBL" id="EPS96059.1"/>
    </source>
</evidence>
<evidence type="ECO:0000259" key="2">
    <source>
        <dbReference type="PROSITE" id="PS50097"/>
    </source>
</evidence>
<organism evidence="3 4">
    <name type="scientific">Fomitopsis schrenkii</name>
    <name type="common">Brown rot fungus</name>
    <dbReference type="NCBI Taxonomy" id="2126942"/>
    <lineage>
        <taxon>Eukaryota</taxon>
        <taxon>Fungi</taxon>
        <taxon>Dikarya</taxon>
        <taxon>Basidiomycota</taxon>
        <taxon>Agaricomycotina</taxon>
        <taxon>Agaricomycetes</taxon>
        <taxon>Polyporales</taxon>
        <taxon>Fomitopsis</taxon>
    </lineage>
</organism>